<evidence type="ECO:0000256" key="5">
    <source>
        <dbReference type="ARBA" id="ARBA00023242"/>
    </source>
</evidence>
<dbReference type="GO" id="GO:0003700">
    <property type="term" value="F:DNA-binding transcription factor activity"/>
    <property type="evidence" value="ECO:0007669"/>
    <property type="project" value="InterPro"/>
</dbReference>
<comment type="subcellular location">
    <subcellularLocation>
        <location evidence="1">Nucleus</location>
    </subcellularLocation>
</comment>
<dbReference type="PANTHER" id="PTHR31190:SF102">
    <property type="entry name" value="AP2_ERF DOMAIN-CONTAINING PROTEIN"/>
    <property type="match status" value="1"/>
</dbReference>
<dbReference type="GO" id="GO:0009873">
    <property type="term" value="P:ethylene-activated signaling pathway"/>
    <property type="evidence" value="ECO:0007669"/>
    <property type="project" value="InterPro"/>
</dbReference>
<evidence type="ECO:0000256" key="3">
    <source>
        <dbReference type="ARBA" id="ARBA00023125"/>
    </source>
</evidence>
<sequence>MNGPGNSESIFTLLDSIRQHLLANDFETAATNSVDTIASASGSHCDPFNVELFPSLQLDSTVTTVKREPLHLYVASQVALVRENHMPPRQRNYIGVRKRPWGTYAAEIRDPKRNGARLWLGTYETPQDAALAYDRAAYKMRGSKAKLNFPHLIGSDEKIETVRVTHKRRSPESSSSEKFLDDRLIVSSIRCGASVLTNMLCADD</sequence>
<dbReference type="FunFam" id="3.30.730.10:FF:000001">
    <property type="entry name" value="Ethylene-responsive transcription factor 2"/>
    <property type="match status" value="1"/>
</dbReference>
<keyword evidence="4" id="KW-0804">Transcription</keyword>
<evidence type="ECO:0000256" key="1">
    <source>
        <dbReference type="ARBA" id="ARBA00004123"/>
    </source>
</evidence>
<organism evidence="8 9">
    <name type="scientific">Hevea brasiliensis</name>
    <name type="common">Para rubber tree</name>
    <name type="synonym">Siphonia brasiliensis</name>
    <dbReference type="NCBI Taxonomy" id="3981"/>
    <lineage>
        <taxon>Eukaryota</taxon>
        <taxon>Viridiplantae</taxon>
        <taxon>Streptophyta</taxon>
        <taxon>Embryophyta</taxon>
        <taxon>Tracheophyta</taxon>
        <taxon>Spermatophyta</taxon>
        <taxon>Magnoliopsida</taxon>
        <taxon>eudicotyledons</taxon>
        <taxon>Gunneridae</taxon>
        <taxon>Pentapetalae</taxon>
        <taxon>rosids</taxon>
        <taxon>fabids</taxon>
        <taxon>Malpighiales</taxon>
        <taxon>Euphorbiaceae</taxon>
        <taxon>Crotonoideae</taxon>
        <taxon>Micrandreae</taxon>
        <taxon>Hevea</taxon>
    </lineage>
</organism>
<dbReference type="GO" id="GO:0003677">
    <property type="term" value="F:DNA binding"/>
    <property type="evidence" value="ECO:0007669"/>
    <property type="project" value="UniProtKB-KW"/>
</dbReference>
<keyword evidence="9" id="KW-1185">Reference proteome</keyword>
<keyword evidence="2" id="KW-0805">Transcription regulation</keyword>
<keyword evidence="3" id="KW-0238">DNA-binding</keyword>
<dbReference type="Gene3D" id="3.30.730.10">
    <property type="entry name" value="AP2/ERF domain"/>
    <property type="match status" value="1"/>
</dbReference>
<name>A0A6A6MP62_HEVBR</name>
<comment type="similarity">
    <text evidence="6">Belongs to the AP2/ERF transcription factor family. ERF subfamily.</text>
</comment>
<dbReference type="Pfam" id="PF00847">
    <property type="entry name" value="AP2"/>
    <property type="match status" value="1"/>
</dbReference>
<dbReference type="PANTHER" id="PTHR31190">
    <property type="entry name" value="DNA-BINDING DOMAIN"/>
    <property type="match status" value="1"/>
</dbReference>
<dbReference type="CDD" id="cd00018">
    <property type="entry name" value="AP2"/>
    <property type="match status" value="1"/>
</dbReference>
<keyword evidence="5" id="KW-0539">Nucleus</keyword>
<gene>
    <name evidence="8" type="ORF">GH714_039255</name>
</gene>
<dbReference type="PRINTS" id="PR00367">
    <property type="entry name" value="ETHRSPELEMNT"/>
</dbReference>
<dbReference type="AlphaFoldDB" id="A0A6A6MP62"/>
<dbReference type="GO" id="GO:0005634">
    <property type="term" value="C:nucleus"/>
    <property type="evidence" value="ECO:0007669"/>
    <property type="project" value="UniProtKB-SubCell"/>
</dbReference>
<dbReference type="SMART" id="SM00380">
    <property type="entry name" value="AP2"/>
    <property type="match status" value="1"/>
</dbReference>
<dbReference type="InterPro" id="IPR016177">
    <property type="entry name" value="DNA-bd_dom_sf"/>
</dbReference>
<evidence type="ECO:0000313" key="8">
    <source>
        <dbReference type="EMBL" id="KAF2315440.1"/>
    </source>
</evidence>
<dbReference type="PROSITE" id="PS51032">
    <property type="entry name" value="AP2_ERF"/>
    <property type="match status" value="1"/>
</dbReference>
<evidence type="ECO:0000256" key="2">
    <source>
        <dbReference type="ARBA" id="ARBA00023015"/>
    </source>
</evidence>
<evidence type="ECO:0000313" key="9">
    <source>
        <dbReference type="Proteomes" id="UP000467840"/>
    </source>
</evidence>
<evidence type="ECO:0000256" key="4">
    <source>
        <dbReference type="ARBA" id="ARBA00023163"/>
    </source>
</evidence>
<reference evidence="8 9" key="1">
    <citation type="journal article" date="2020" name="Mol. Plant">
        <title>The Chromosome-Based Rubber Tree Genome Provides New Insights into Spurge Genome Evolution and Rubber Biosynthesis.</title>
        <authorList>
            <person name="Liu J."/>
            <person name="Shi C."/>
            <person name="Shi C.C."/>
            <person name="Li W."/>
            <person name="Zhang Q.J."/>
            <person name="Zhang Y."/>
            <person name="Li K."/>
            <person name="Lu H.F."/>
            <person name="Shi C."/>
            <person name="Zhu S.T."/>
            <person name="Xiao Z.Y."/>
            <person name="Nan H."/>
            <person name="Yue Y."/>
            <person name="Zhu X.G."/>
            <person name="Wu Y."/>
            <person name="Hong X.N."/>
            <person name="Fan G.Y."/>
            <person name="Tong Y."/>
            <person name="Zhang D."/>
            <person name="Mao C.L."/>
            <person name="Liu Y.L."/>
            <person name="Hao S.J."/>
            <person name="Liu W.Q."/>
            <person name="Lv M.Q."/>
            <person name="Zhang H.B."/>
            <person name="Liu Y."/>
            <person name="Hu-Tang G.R."/>
            <person name="Wang J.P."/>
            <person name="Wang J.H."/>
            <person name="Sun Y.H."/>
            <person name="Ni S.B."/>
            <person name="Chen W.B."/>
            <person name="Zhang X.C."/>
            <person name="Jiao Y.N."/>
            <person name="Eichler E.E."/>
            <person name="Li G.H."/>
            <person name="Liu X."/>
            <person name="Gao L.Z."/>
        </authorList>
    </citation>
    <scope>NUCLEOTIDE SEQUENCE [LARGE SCALE GENOMIC DNA]</scope>
    <source>
        <strain evidence="9">cv. GT1</strain>
        <tissue evidence="8">Leaf</tissue>
    </source>
</reference>
<dbReference type="SUPFAM" id="SSF54171">
    <property type="entry name" value="DNA-binding domain"/>
    <property type="match status" value="1"/>
</dbReference>
<accession>A0A6A6MP62</accession>
<dbReference type="Proteomes" id="UP000467840">
    <property type="component" value="Chromosome 15"/>
</dbReference>
<dbReference type="InterPro" id="IPR044808">
    <property type="entry name" value="ERF_plant"/>
</dbReference>
<dbReference type="InterPro" id="IPR036955">
    <property type="entry name" value="AP2/ERF_dom_sf"/>
</dbReference>
<dbReference type="InterPro" id="IPR001471">
    <property type="entry name" value="AP2/ERF_dom"/>
</dbReference>
<protein>
    <recommendedName>
        <fullName evidence="7">AP2/ERF domain-containing protein</fullName>
    </recommendedName>
</protein>
<feature type="domain" description="AP2/ERF" evidence="7">
    <location>
        <begin position="92"/>
        <end position="150"/>
    </location>
</feature>
<evidence type="ECO:0000259" key="7">
    <source>
        <dbReference type="PROSITE" id="PS51032"/>
    </source>
</evidence>
<comment type="caution">
    <text evidence="8">The sequence shown here is derived from an EMBL/GenBank/DDBJ whole genome shotgun (WGS) entry which is preliminary data.</text>
</comment>
<evidence type="ECO:0000256" key="6">
    <source>
        <dbReference type="ARBA" id="ARBA00024343"/>
    </source>
</evidence>
<proteinExistence type="inferred from homology"/>
<dbReference type="EMBL" id="JAAGAX010000005">
    <property type="protein sequence ID" value="KAF2315440.1"/>
    <property type="molecule type" value="Genomic_DNA"/>
</dbReference>